<reference evidence="8" key="2">
    <citation type="submission" date="2021-04" db="EMBL/GenBank/DDBJ databases">
        <authorList>
            <person name="Gilroy R."/>
        </authorList>
    </citation>
    <scope>NUCLEOTIDE SEQUENCE</scope>
    <source>
        <strain evidence="8">Gambia2-208</strain>
    </source>
</reference>
<evidence type="ECO:0000256" key="1">
    <source>
        <dbReference type="ARBA" id="ARBA00022741"/>
    </source>
</evidence>
<evidence type="ECO:0000256" key="3">
    <source>
        <dbReference type="ARBA" id="ARBA00022806"/>
    </source>
</evidence>
<dbReference type="GO" id="GO:0016787">
    <property type="term" value="F:hydrolase activity"/>
    <property type="evidence" value="ECO:0007669"/>
    <property type="project" value="UniProtKB-KW"/>
</dbReference>
<feature type="domain" description="Helicase ATP-binding" evidence="6">
    <location>
        <begin position="23"/>
        <end position="192"/>
    </location>
</feature>
<dbReference type="PANTHER" id="PTHR47959">
    <property type="entry name" value="ATP-DEPENDENT RNA HELICASE RHLE-RELATED"/>
    <property type="match status" value="1"/>
</dbReference>
<dbReference type="InterPro" id="IPR001650">
    <property type="entry name" value="Helicase_C-like"/>
</dbReference>
<keyword evidence="1" id="KW-0547">Nucleotide-binding</keyword>
<dbReference type="InterPro" id="IPR005580">
    <property type="entry name" value="DbpA/CsdA_RNA-bd_dom"/>
</dbReference>
<evidence type="ECO:0000259" key="6">
    <source>
        <dbReference type="PROSITE" id="PS51192"/>
    </source>
</evidence>
<dbReference type="CDD" id="cd12252">
    <property type="entry name" value="RRM_DbpA"/>
    <property type="match status" value="1"/>
</dbReference>
<dbReference type="InterPro" id="IPR014001">
    <property type="entry name" value="Helicase_ATP-bd"/>
</dbReference>
<evidence type="ECO:0000313" key="9">
    <source>
        <dbReference type="Proteomes" id="UP000886851"/>
    </source>
</evidence>
<evidence type="ECO:0000256" key="4">
    <source>
        <dbReference type="ARBA" id="ARBA00022840"/>
    </source>
</evidence>
<evidence type="ECO:0000259" key="7">
    <source>
        <dbReference type="PROSITE" id="PS51194"/>
    </source>
</evidence>
<dbReference type="InterPro" id="IPR012677">
    <property type="entry name" value="Nucleotide-bd_a/b_plait_sf"/>
</dbReference>
<dbReference type="SUPFAM" id="SSF52540">
    <property type="entry name" value="P-loop containing nucleoside triphosphate hydrolases"/>
    <property type="match status" value="1"/>
</dbReference>
<dbReference type="EMBL" id="DXCV01000022">
    <property type="protein sequence ID" value="HIY87551.1"/>
    <property type="molecule type" value="Genomic_DNA"/>
</dbReference>
<sequence>MDIQQTLERLGLSALTSMQQAAHQAWTDGHDLVLLSPTGTGKTLAYLLPLAEELTMDCAEVQAVIVTPTRELAQQTAEVYRSLGSLPPALCLHGGRPTMDEHRRLRDVHPALVIATPGRLCDHLRKQNFDAGSVRTLVIDEFDKCLELGFRDELEELISAMPAVRRHVLLSATDAEEIPDFLSLAKNGADVCRLDFLGTGTNGERLALCQVASPAKDKLETLFRLLCALGDTPSLVFVNHRESVERIARFLREERYPCAAFHGGMEQDDRERALYKFRNGTSVALVCTDLAARGLDIEGVGAVIHYHLPLQADAFTHRNGRTARWTATGTAYVILGPEEKLPGYVEGDVPVFALPEKPAPVPRPVWATLYIGKGKRDRLSKGDVVGFLCKQGGLGRVDLGRVDVLPRFSLAAVRADRLRQVLRLVQGEKIKGLRTLIEEAK</sequence>
<gene>
    <name evidence="8" type="ORF">H9824_02455</name>
</gene>
<evidence type="ECO:0000313" key="8">
    <source>
        <dbReference type="EMBL" id="HIY87551.1"/>
    </source>
</evidence>
<dbReference type="Proteomes" id="UP000886851">
    <property type="component" value="Unassembled WGS sequence"/>
</dbReference>
<accession>A0A9D2CKW7</accession>
<dbReference type="InterPro" id="IPR027417">
    <property type="entry name" value="P-loop_NTPase"/>
</dbReference>
<dbReference type="CDD" id="cd00268">
    <property type="entry name" value="DEADc"/>
    <property type="match status" value="1"/>
</dbReference>
<proteinExistence type="inferred from homology"/>
<comment type="similarity">
    <text evidence="5">Belongs to the DEAD box helicase family.</text>
</comment>
<comment type="caution">
    <text evidence="8">The sequence shown here is derived from an EMBL/GenBank/DDBJ whole genome shotgun (WGS) entry which is preliminary data.</text>
</comment>
<dbReference type="Pfam" id="PF00270">
    <property type="entry name" value="DEAD"/>
    <property type="match status" value="1"/>
</dbReference>
<dbReference type="AlphaFoldDB" id="A0A9D2CKW7"/>
<keyword evidence="4" id="KW-0067">ATP-binding</keyword>
<dbReference type="InterPro" id="IPR050079">
    <property type="entry name" value="DEAD_box_RNA_helicase"/>
</dbReference>
<name>A0A9D2CKW7_9BACE</name>
<reference evidence="8" key="1">
    <citation type="journal article" date="2021" name="PeerJ">
        <title>Extensive microbial diversity within the chicken gut microbiome revealed by metagenomics and culture.</title>
        <authorList>
            <person name="Gilroy R."/>
            <person name="Ravi A."/>
            <person name="Getino M."/>
            <person name="Pursley I."/>
            <person name="Horton D.L."/>
            <person name="Alikhan N.F."/>
            <person name="Baker D."/>
            <person name="Gharbi K."/>
            <person name="Hall N."/>
            <person name="Watson M."/>
            <person name="Adriaenssens E.M."/>
            <person name="Foster-Nyarko E."/>
            <person name="Jarju S."/>
            <person name="Secka A."/>
            <person name="Antonio M."/>
            <person name="Oren A."/>
            <person name="Chaudhuri R.R."/>
            <person name="La Ragione R."/>
            <person name="Hildebrand F."/>
            <person name="Pallen M.J."/>
        </authorList>
    </citation>
    <scope>NUCLEOTIDE SEQUENCE</scope>
    <source>
        <strain evidence="8">Gambia2-208</strain>
    </source>
</reference>
<keyword evidence="3 8" id="KW-0347">Helicase</keyword>
<dbReference type="GO" id="GO:0003724">
    <property type="term" value="F:RNA helicase activity"/>
    <property type="evidence" value="ECO:0007669"/>
    <property type="project" value="TreeGrafter"/>
</dbReference>
<dbReference type="CDD" id="cd18787">
    <property type="entry name" value="SF2_C_DEAD"/>
    <property type="match status" value="1"/>
</dbReference>
<evidence type="ECO:0000256" key="5">
    <source>
        <dbReference type="ARBA" id="ARBA00038437"/>
    </source>
</evidence>
<dbReference type="Gene3D" id="3.40.50.300">
    <property type="entry name" value="P-loop containing nucleotide triphosphate hydrolases"/>
    <property type="match status" value="2"/>
</dbReference>
<dbReference type="Pfam" id="PF03880">
    <property type="entry name" value="DbpA"/>
    <property type="match status" value="1"/>
</dbReference>
<dbReference type="InterPro" id="IPR011545">
    <property type="entry name" value="DEAD/DEAH_box_helicase_dom"/>
</dbReference>
<dbReference type="GO" id="GO:0005524">
    <property type="term" value="F:ATP binding"/>
    <property type="evidence" value="ECO:0007669"/>
    <property type="project" value="UniProtKB-KW"/>
</dbReference>
<feature type="domain" description="Helicase C-terminal" evidence="7">
    <location>
        <begin position="221"/>
        <end position="365"/>
    </location>
</feature>
<dbReference type="PROSITE" id="PS51194">
    <property type="entry name" value="HELICASE_CTER"/>
    <property type="match status" value="1"/>
</dbReference>
<dbReference type="PANTHER" id="PTHR47959:SF1">
    <property type="entry name" value="ATP-DEPENDENT RNA HELICASE DBPA"/>
    <property type="match status" value="1"/>
</dbReference>
<dbReference type="PROSITE" id="PS51192">
    <property type="entry name" value="HELICASE_ATP_BIND_1"/>
    <property type="match status" value="1"/>
</dbReference>
<dbReference type="SMART" id="SM00487">
    <property type="entry name" value="DEXDc"/>
    <property type="match status" value="1"/>
</dbReference>
<protein>
    <submittedName>
        <fullName evidence="8">DEAD/DEAH box helicase</fullName>
    </submittedName>
</protein>
<dbReference type="Gene3D" id="3.30.70.330">
    <property type="match status" value="1"/>
</dbReference>
<dbReference type="Pfam" id="PF00271">
    <property type="entry name" value="Helicase_C"/>
    <property type="match status" value="1"/>
</dbReference>
<dbReference type="SMART" id="SM00490">
    <property type="entry name" value="HELICc"/>
    <property type="match status" value="1"/>
</dbReference>
<evidence type="ECO:0000256" key="2">
    <source>
        <dbReference type="ARBA" id="ARBA00022801"/>
    </source>
</evidence>
<dbReference type="GO" id="GO:0003676">
    <property type="term" value="F:nucleic acid binding"/>
    <property type="evidence" value="ECO:0007669"/>
    <property type="project" value="InterPro"/>
</dbReference>
<dbReference type="InterPro" id="IPR044742">
    <property type="entry name" value="DEAD/DEAH_RhlB"/>
</dbReference>
<keyword evidence="2" id="KW-0378">Hydrolase</keyword>
<organism evidence="8 9">
    <name type="scientific">Candidatus Bacteroides pullicola</name>
    <dbReference type="NCBI Taxonomy" id="2838475"/>
    <lineage>
        <taxon>Bacteria</taxon>
        <taxon>Pseudomonadati</taxon>
        <taxon>Bacteroidota</taxon>
        <taxon>Bacteroidia</taxon>
        <taxon>Bacteroidales</taxon>
        <taxon>Bacteroidaceae</taxon>
        <taxon>Bacteroides</taxon>
    </lineage>
</organism>
<dbReference type="GO" id="GO:0005829">
    <property type="term" value="C:cytosol"/>
    <property type="evidence" value="ECO:0007669"/>
    <property type="project" value="TreeGrafter"/>
</dbReference>